<feature type="compositionally biased region" description="Basic and acidic residues" evidence="1">
    <location>
        <begin position="286"/>
        <end position="299"/>
    </location>
</feature>
<comment type="caution">
    <text evidence="2">The sequence shown here is derived from an EMBL/GenBank/DDBJ whole genome shotgun (WGS) entry which is preliminary data.</text>
</comment>
<organism evidence="2 3">
    <name type="scientific">Phytohabitans aurantiacus</name>
    <dbReference type="NCBI Taxonomy" id="3016789"/>
    <lineage>
        <taxon>Bacteria</taxon>
        <taxon>Bacillati</taxon>
        <taxon>Actinomycetota</taxon>
        <taxon>Actinomycetes</taxon>
        <taxon>Micromonosporales</taxon>
        <taxon>Micromonosporaceae</taxon>
    </lineage>
</organism>
<accession>A0ABQ5R305</accession>
<dbReference type="Proteomes" id="UP001144280">
    <property type="component" value="Unassembled WGS sequence"/>
</dbReference>
<feature type="region of interest" description="Disordered" evidence="1">
    <location>
        <begin position="178"/>
        <end position="201"/>
    </location>
</feature>
<dbReference type="EMBL" id="BSDI01000038">
    <property type="protein sequence ID" value="GLI00923.1"/>
    <property type="molecule type" value="Genomic_DNA"/>
</dbReference>
<feature type="compositionally biased region" description="Low complexity" evidence="1">
    <location>
        <begin position="260"/>
        <end position="273"/>
    </location>
</feature>
<reference evidence="2" key="1">
    <citation type="submission" date="2022-12" db="EMBL/GenBank/DDBJ databases">
        <title>New Phytohabitans aurantiacus sp. RD004123 nov., an actinomycete isolated from soil.</title>
        <authorList>
            <person name="Triningsih D.W."/>
            <person name="Harunari E."/>
            <person name="Igarashi Y."/>
        </authorList>
    </citation>
    <scope>NUCLEOTIDE SEQUENCE</scope>
    <source>
        <strain evidence="2">RD004123</strain>
    </source>
</reference>
<feature type="compositionally biased region" description="Basic and acidic residues" evidence="1">
    <location>
        <begin position="38"/>
        <end position="85"/>
    </location>
</feature>
<evidence type="ECO:0000313" key="2">
    <source>
        <dbReference type="EMBL" id="GLI00923.1"/>
    </source>
</evidence>
<keyword evidence="3" id="KW-1185">Reference proteome</keyword>
<feature type="compositionally biased region" description="Polar residues" evidence="1">
    <location>
        <begin position="330"/>
        <end position="342"/>
    </location>
</feature>
<proteinExistence type="predicted"/>
<gene>
    <name evidence="2" type="ORF">Pa4123_61990</name>
</gene>
<evidence type="ECO:0000313" key="3">
    <source>
        <dbReference type="Proteomes" id="UP001144280"/>
    </source>
</evidence>
<dbReference type="RefSeq" id="WP_281901562.1">
    <property type="nucleotide sequence ID" value="NZ_BSDI01000038.1"/>
</dbReference>
<evidence type="ECO:0008006" key="4">
    <source>
        <dbReference type="Google" id="ProtNLM"/>
    </source>
</evidence>
<evidence type="ECO:0000256" key="1">
    <source>
        <dbReference type="SAM" id="MobiDB-lite"/>
    </source>
</evidence>
<sequence>MDGIGQGQHPDAVAEVGQRLGQGLAVLATLSEAAARLAAEEMRRRARSEEDAERAEEREHGEREREERKRERENAKDRNEDELAHHAQRRRAAQRDRRLIALTLEPDWLAHADLYDLATVWRVAWLREGEFPEARMAAEQVEERLREIYPRPMDLYGQAVANGVSRAAAMRAAAFEMAQTRPSRPHGGQRSAGIEAGPEPVVGVDGFDTAVDQERARLADGIHGAAFAEELERLGAGGAAAAQALREILQARAGEHLGHAQAAAATPDDPSTAGVNEHATMGLPRSARDVGEGSRDQADARTAAQLAAEWYPEGLHHPAALPADVAVRQPASTRTRTPTGKRTSVRAR</sequence>
<feature type="region of interest" description="Disordered" evidence="1">
    <location>
        <begin position="38"/>
        <end position="92"/>
    </location>
</feature>
<feature type="region of interest" description="Disordered" evidence="1">
    <location>
        <begin position="259"/>
        <end position="348"/>
    </location>
</feature>
<name>A0ABQ5R305_9ACTN</name>
<protein>
    <recommendedName>
        <fullName evidence="4">DUF222 domain-containing protein</fullName>
    </recommendedName>
</protein>